<keyword evidence="1" id="KW-1133">Transmembrane helix</keyword>
<keyword evidence="3" id="KW-1185">Reference proteome</keyword>
<evidence type="ECO:0000313" key="2">
    <source>
        <dbReference type="EnsemblMetazoa" id="GAUT031602-PA"/>
    </source>
</evidence>
<reference evidence="2" key="1">
    <citation type="submission" date="2020-05" db="UniProtKB">
        <authorList>
            <consortium name="EnsemblMetazoa"/>
        </authorList>
    </citation>
    <scope>IDENTIFICATION</scope>
    <source>
        <strain evidence="2">TTRI</strain>
    </source>
</reference>
<sequence length="118" mass="12954">MFLAYAYCHVALVAALATMVLFTGIVLLLVNQSTTVYITAILGALSCRLGLGGRTAVELQLYITDDEPKLQCGGILERCLWFALNELLDVYGSSKVFFVKQDSFVEVDESSTKQFTVC</sequence>
<evidence type="ECO:0000313" key="3">
    <source>
        <dbReference type="Proteomes" id="UP000078200"/>
    </source>
</evidence>
<name>A0A1A9VB56_GLOAU</name>
<feature type="transmembrane region" description="Helical" evidence="1">
    <location>
        <begin position="35"/>
        <end position="51"/>
    </location>
</feature>
<accession>A0A1A9VB56</accession>
<keyword evidence="1" id="KW-0812">Transmembrane</keyword>
<dbReference type="EnsemblMetazoa" id="GAUT031602-RA">
    <property type="protein sequence ID" value="GAUT031602-PA"/>
    <property type="gene ID" value="GAUT031602"/>
</dbReference>
<feature type="transmembrane region" description="Helical" evidence="1">
    <location>
        <begin position="7"/>
        <end position="29"/>
    </location>
</feature>
<keyword evidence="1" id="KW-0472">Membrane</keyword>
<proteinExistence type="predicted"/>
<protein>
    <submittedName>
        <fullName evidence="2">Uncharacterized protein</fullName>
    </submittedName>
</protein>
<dbReference type="AlphaFoldDB" id="A0A1A9VB56"/>
<evidence type="ECO:0000256" key="1">
    <source>
        <dbReference type="SAM" id="Phobius"/>
    </source>
</evidence>
<dbReference type="Proteomes" id="UP000078200">
    <property type="component" value="Unassembled WGS sequence"/>
</dbReference>
<organism evidence="2 3">
    <name type="scientific">Glossina austeni</name>
    <name type="common">Savannah tsetse fly</name>
    <dbReference type="NCBI Taxonomy" id="7395"/>
    <lineage>
        <taxon>Eukaryota</taxon>
        <taxon>Metazoa</taxon>
        <taxon>Ecdysozoa</taxon>
        <taxon>Arthropoda</taxon>
        <taxon>Hexapoda</taxon>
        <taxon>Insecta</taxon>
        <taxon>Pterygota</taxon>
        <taxon>Neoptera</taxon>
        <taxon>Endopterygota</taxon>
        <taxon>Diptera</taxon>
        <taxon>Brachycera</taxon>
        <taxon>Muscomorpha</taxon>
        <taxon>Hippoboscoidea</taxon>
        <taxon>Glossinidae</taxon>
        <taxon>Glossina</taxon>
    </lineage>
</organism>
<dbReference type="VEuPathDB" id="VectorBase:GAUT031602"/>